<feature type="region of interest" description="Disordered" evidence="1">
    <location>
        <begin position="140"/>
        <end position="165"/>
    </location>
</feature>
<dbReference type="AlphaFoldDB" id="A0A1H8PY73"/>
<protein>
    <submittedName>
        <fullName evidence="2">Uncharacterized protein</fullName>
    </submittedName>
</protein>
<evidence type="ECO:0000313" key="2">
    <source>
        <dbReference type="EMBL" id="SEO46634.1"/>
    </source>
</evidence>
<feature type="compositionally biased region" description="Low complexity" evidence="1">
    <location>
        <begin position="140"/>
        <end position="156"/>
    </location>
</feature>
<proteinExistence type="predicted"/>
<dbReference type="SUPFAM" id="SSF53187">
    <property type="entry name" value="Zn-dependent exopeptidases"/>
    <property type="match status" value="1"/>
</dbReference>
<evidence type="ECO:0000313" key="3">
    <source>
        <dbReference type="Proteomes" id="UP000199126"/>
    </source>
</evidence>
<keyword evidence="3" id="KW-1185">Reference proteome</keyword>
<dbReference type="Gene3D" id="3.40.630.10">
    <property type="entry name" value="Zn peptidases"/>
    <property type="match status" value="1"/>
</dbReference>
<name>A0A1H8PY73_9EURY</name>
<dbReference type="Proteomes" id="UP000199126">
    <property type="component" value="Unassembled WGS sequence"/>
</dbReference>
<gene>
    <name evidence="2" type="ORF">SAMN04487948_102550</name>
</gene>
<organism evidence="2 3">
    <name type="scientific">Halogranum amylolyticum</name>
    <dbReference type="NCBI Taxonomy" id="660520"/>
    <lineage>
        <taxon>Archaea</taxon>
        <taxon>Methanobacteriati</taxon>
        <taxon>Methanobacteriota</taxon>
        <taxon>Stenosarchaea group</taxon>
        <taxon>Halobacteria</taxon>
        <taxon>Halobacteriales</taxon>
        <taxon>Haloferacaceae</taxon>
    </lineage>
</organism>
<evidence type="ECO:0000256" key="1">
    <source>
        <dbReference type="SAM" id="MobiDB-lite"/>
    </source>
</evidence>
<reference evidence="3" key="1">
    <citation type="submission" date="2016-10" db="EMBL/GenBank/DDBJ databases">
        <authorList>
            <person name="Varghese N."/>
            <person name="Submissions S."/>
        </authorList>
    </citation>
    <scope>NUCLEOTIDE SEQUENCE [LARGE SCALE GENOMIC DNA]</scope>
    <source>
        <strain evidence="3">CGMCC 1.10121</strain>
    </source>
</reference>
<accession>A0A1H8PY73</accession>
<dbReference type="EMBL" id="FODV01000002">
    <property type="protein sequence ID" value="SEO46634.1"/>
    <property type="molecule type" value="Genomic_DNA"/>
</dbReference>
<sequence>MNRQFPPRSGICETEAARAIWDEVVRHDPDWAFDLHSARGIYKSGDGSVGQALFPTWTSPARDYGENTVANLNDEFGLSGDMAYLMGNTLDADRDMLMHRTAGFLDVLGFLCETTEKADSLDEQIQWHLYTVEHVMDQYGQSPSVDGSSSSSSGESDTQEIHIEGTGPVTRFEFSVSGTVENAGTLEDTDAVYSDRVEGQVSTQDDRFAFTGDLEQFVVTEGDKDDVNVYVDGQQISVDEANPEKIIHIGGTGPVTRFEFEVTGSLRNTGTLEDTDTAYDSRVEGQVSTQDDEFAYTGELEHFTVTDGDKEDVVVTVDGDRISVQEESHLIEIRGTGPVTRFEFAVSGSLENAGTLESTDTVYDDRVVGQVSTLDDAFRYTGKLEQFTVTDGDEISVA</sequence>